<dbReference type="PROSITE" id="PS00688">
    <property type="entry name" value="SIGMA54_INTERACT_3"/>
    <property type="match status" value="1"/>
</dbReference>
<dbReference type="Pfam" id="PF02954">
    <property type="entry name" value="HTH_8"/>
    <property type="match status" value="1"/>
</dbReference>
<dbReference type="Gene3D" id="3.40.50.300">
    <property type="entry name" value="P-loop containing nucleotide triphosphate hydrolases"/>
    <property type="match status" value="1"/>
</dbReference>
<keyword evidence="4" id="KW-0238">DNA-binding</keyword>
<dbReference type="FunFam" id="3.40.50.300:FF:000006">
    <property type="entry name" value="DNA-binding transcriptional regulator NtrC"/>
    <property type="match status" value="1"/>
</dbReference>
<evidence type="ECO:0000256" key="4">
    <source>
        <dbReference type="ARBA" id="ARBA00023125"/>
    </source>
</evidence>
<dbReference type="GO" id="GO:0005524">
    <property type="term" value="F:ATP binding"/>
    <property type="evidence" value="ECO:0007669"/>
    <property type="project" value="UniProtKB-KW"/>
</dbReference>
<dbReference type="AlphaFoldDB" id="A0A1G7SA91"/>
<evidence type="ECO:0000313" key="8">
    <source>
        <dbReference type="Proteomes" id="UP000182894"/>
    </source>
</evidence>
<dbReference type="InterPro" id="IPR003593">
    <property type="entry name" value="AAA+_ATPase"/>
</dbReference>
<dbReference type="PANTHER" id="PTHR32071:SF77">
    <property type="entry name" value="TRANSCRIPTIONAL REGULATORY PROTEIN"/>
    <property type="match status" value="1"/>
</dbReference>
<keyword evidence="8" id="KW-1185">Reference proteome</keyword>
<dbReference type="RefSeq" id="WP_074749699.1">
    <property type="nucleotide sequence ID" value="NZ_FNCO01000001.1"/>
</dbReference>
<sequence>MSLQSTGAGPADLNAFVGDYFPDRSLPSDGLIVQSWYRSVVEHGLEPAARGNKVVLSAAEIHRHQDFHHDYMSIAGQGVSGLAKRVGQAGFAVLLSDEHGIALDSRVPTTGSAYADSGLIVGSRWDESLVGTNGIGTGLASGSALIIHRDEHFLRENDRLSCSVSPIFDSLGNVRGCLNASCLNSNGPKEAQYLTLQLVIMYARMIENAYFRHSHRNTLTLMVKPCDEISDLANEQLLALDDQGRVIGANRAAFVEHETHGHGVLLGRRLSDLLPVDVDELLRLNNGGANATRLRVGTRLVEVGLRMPVKVRSAKPADSRPTAGIHRAPTLGQLSGADVRLQQRVARLYRVLDKDLPILINGETGTGKEAFARAIHQASRRRTGPFVALNCAAIPETLIESELFGYRSGSFTGANKKGMKGKLEIANGGTLFLDEIGDMPAHLQTRLLRVLAEREISPLGADTPLPLDIQVISATHQNLSQMIAGKAFREDLFYRLNGMTLQLPALRERSDIGSLIEAVLRDQPGGEHCRIDTTSMALLSRYAWPGNIRQLINVLRYAVALADNGRITTDCLPAELLDQAQALHSPAPVEARPPLARLAADDEGQHLLEALRRHQWNITAVADEFAVARSTLYRKMKKYRLVAPNRLS</sequence>
<evidence type="ECO:0000256" key="3">
    <source>
        <dbReference type="ARBA" id="ARBA00023015"/>
    </source>
</evidence>
<dbReference type="OrthoDB" id="9804019at2"/>
<dbReference type="InterPro" id="IPR025662">
    <property type="entry name" value="Sigma_54_int_dom_ATP-bd_1"/>
</dbReference>
<dbReference type="Gene3D" id="1.10.8.60">
    <property type="match status" value="1"/>
</dbReference>
<gene>
    <name evidence="7" type="ORF">SAMN05216605_101377</name>
</gene>
<dbReference type="Pfam" id="PF25601">
    <property type="entry name" value="AAA_lid_14"/>
    <property type="match status" value="1"/>
</dbReference>
<dbReference type="InterPro" id="IPR002078">
    <property type="entry name" value="Sigma_54_int"/>
</dbReference>
<evidence type="ECO:0000256" key="1">
    <source>
        <dbReference type="ARBA" id="ARBA00022741"/>
    </source>
</evidence>
<feature type="domain" description="Sigma-54 factor interaction" evidence="6">
    <location>
        <begin position="334"/>
        <end position="560"/>
    </location>
</feature>
<protein>
    <submittedName>
        <fullName evidence="7">Transcriptional regulator of acetoin/glycerol metabolism</fullName>
    </submittedName>
</protein>
<dbReference type="InterPro" id="IPR025943">
    <property type="entry name" value="Sigma_54_int_dom_ATP-bd_2"/>
</dbReference>
<dbReference type="InterPro" id="IPR058031">
    <property type="entry name" value="AAA_lid_NorR"/>
</dbReference>
<dbReference type="SUPFAM" id="SSF46689">
    <property type="entry name" value="Homeodomain-like"/>
    <property type="match status" value="1"/>
</dbReference>
<keyword evidence="5" id="KW-0804">Transcription</keyword>
<dbReference type="PROSITE" id="PS00676">
    <property type="entry name" value="SIGMA54_INTERACT_2"/>
    <property type="match status" value="1"/>
</dbReference>
<name>A0A1G7SA91_9PSED</name>
<proteinExistence type="predicted"/>
<evidence type="ECO:0000313" key="7">
    <source>
        <dbReference type="EMBL" id="SDG19100.1"/>
    </source>
</evidence>
<dbReference type="Gene3D" id="1.10.10.60">
    <property type="entry name" value="Homeodomain-like"/>
    <property type="match status" value="1"/>
</dbReference>
<evidence type="ECO:0000259" key="6">
    <source>
        <dbReference type="PROSITE" id="PS50045"/>
    </source>
</evidence>
<dbReference type="InterPro" id="IPR029016">
    <property type="entry name" value="GAF-like_dom_sf"/>
</dbReference>
<dbReference type="InterPro" id="IPR025944">
    <property type="entry name" value="Sigma_54_int_dom_CS"/>
</dbReference>
<dbReference type="PROSITE" id="PS50045">
    <property type="entry name" value="SIGMA54_INTERACT_4"/>
    <property type="match status" value="1"/>
</dbReference>
<dbReference type="Gene3D" id="3.30.450.40">
    <property type="match status" value="1"/>
</dbReference>
<dbReference type="EMBL" id="FNCO01000001">
    <property type="protein sequence ID" value="SDG19100.1"/>
    <property type="molecule type" value="Genomic_DNA"/>
</dbReference>
<dbReference type="GO" id="GO:0043565">
    <property type="term" value="F:sequence-specific DNA binding"/>
    <property type="evidence" value="ECO:0007669"/>
    <property type="project" value="InterPro"/>
</dbReference>
<keyword evidence="3" id="KW-0805">Transcription regulation</keyword>
<dbReference type="InterPro" id="IPR027417">
    <property type="entry name" value="P-loop_NTPase"/>
</dbReference>
<organism evidence="7 8">
    <name type="scientific">Pseudomonas abietaniphila</name>
    <dbReference type="NCBI Taxonomy" id="89065"/>
    <lineage>
        <taxon>Bacteria</taxon>
        <taxon>Pseudomonadati</taxon>
        <taxon>Pseudomonadota</taxon>
        <taxon>Gammaproteobacteria</taxon>
        <taxon>Pseudomonadales</taxon>
        <taxon>Pseudomonadaceae</taxon>
        <taxon>Pseudomonas</taxon>
    </lineage>
</organism>
<dbReference type="SUPFAM" id="SSF52540">
    <property type="entry name" value="P-loop containing nucleoside triphosphate hydrolases"/>
    <property type="match status" value="1"/>
</dbReference>
<evidence type="ECO:0000256" key="2">
    <source>
        <dbReference type="ARBA" id="ARBA00022840"/>
    </source>
</evidence>
<reference evidence="8" key="1">
    <citation type="submission" date="2016-10" db="EMBL/GenBank/DDBJ databases">
        <authorList>
            <person name="Varghese N."/>
            <person name="Submissions S."/>
        </authorList>
    </citation>
    <scope>NUCLEOTIDE SEQUENCE [LARGE SCALE GENOMIC DNA]</scope>
    <source>
        <strain evidence="8">ATCC 700689</strain>
    </source>
</reference>
<keyword evidence="2" id="KW-0067">ATP-binding</keyword>
<dbReference type="SMART" id="SM00382">
    <property type="entry name" value="AAA"/>
    <property type="match status" value="1"/>
</dbReference>
<dbReference type="GO" id="GO:0006355">
    <property type="term" value="P:regulation of DNA-templated transcription"/>
    <property type="evidence" value="ECO:0007669"/>
    <property type="project" value="InterPro"/>
</dbReference>
<dbReference type="PANTHER" id="PTHR32071">
    <property type="entry name" value="TRANSCRIPTIONAL REGULATORY PROTEIN"/>
    <property type="match status" value="1"/>
</dbReference>
<dbReference type="PROSITE" id="PS00675">
    <property type="entry name" value="SIGMA54_INTERACT_1"/>
    <property type="match status" value="1"/>
</dbReference>
<keyword evidence="1" id="KW-0547">Nucleotide-binding</keyword>
<evidence type="ECO:0000256" key="5">
    <source>
        <dbReference type="ARBA" id="ARBA00023163"/>
    </source>
</evidence>
<dbReference type="InterPro" id="IPR009057">
    <property type="entry name" value="Homeodomain-like_sf"/>
</dbReference>
<dbReference type="Pfam" id="PF00158">
    <property type="entry name" value="Sigma54_activat"/>
    <property type="match status" value="1"/>
</dbReference>
<dbReference type="Proteomes" id="UP000182894">
    <property type="component" value="Unassembled WGS sequence"/>
</dbReference>
<accession>A0A1G7SA91</accession>
<dbReference type="STRING" id="89065.SAMN05216605_101377"/>
<dbReference type="InterPro" id="IPR002197">
    <property type="entry name" value="HTH_Fis"/>
</dbReference>
<dbReference type="CDD" id="cd00009">
    <property type="entry name" value="AAA"/>
    <property type="match status" value="1"/>
</dbReference>